<reference evidence="1" key="1">
    <citation type="submission" date="2022-10" db="EMBL/GenBank/DDBJ databases">
        <title>The WGS of Solirubrobacter phytolaccae KCTC 29190.</title>
        <authorList>
            <person name="Jiang Z."/>
        </authorList>
    </citation>
    <scope>NUCLEOTIDE SEQUENCE</scope>
    <source>
        <strain evidence="1">KCTC 29190</strain>
    </source>
</reference>
<protein>
    <recommendedName>
        <fullName evidence="3">Ada DNA repair metal-binding domain-containing protein</fullName>
    </recommendedName>
</protein>
<name>A0A9X3S761_9ACTN</name>
<dbReference type="Proteomes" id="UP001147653">
    <property type="component" value="Unassembled WGS sequence"/>
</dbReference>
<evidence type="ECO:0008006" key="3">
    <source>
        <dbReference type="Google" id="ProtNLM"/>
    </source>
</evidence>
<dbReference type="EMBL" id="JAPDDP010000001">
    <property type="protein sequence ID" value="MDA0178821.1"/>
    <property type="molecule type" value="Genomic_DNA"/>
</dbReference>
<gene>
    <name evidence="1" type="ORF">OJ997_00820</name>
</gene>
<evidence type="ECO:0000313" key="2">
    <source>
        <dbReference type="Proteomes" id="UP001147653"/>
    </source>
</evidence>
<dbReference type="RefSeq" id="WP_270023089.1">
    <property type="nucleotide sequence ID" value="NZ_JAPDDP010000001.1"/>
</dbReference>
<proteinExistence type="predicted"/>
<evidence type="ECO:0000313" key="1">
    <source>
        <dbReference type="EMBL" id="MDA0178821.1"/>
    </source>
</evidence>
<sequence length="206" mass="23085">MSGPRRNRVTPLGEIIADPARGLVYGNRGCLHDAHGQIRRSHSGRLWIACRLEFKGRRRPLLRPGRYTELFFLDDATALAAGHRPCAECRREDYDRFLEAWPDPFPPGPRAPVINAQLHAERLDEHGTQRHHSNTFDALPDGTFVLREGAPWLVEGTSLRRWTPGGYADAIRRPRGTAVVITPPSLVAVLAGGWRPTAVPFIHKSR</sequence>
<dbReference type="AlphaFoldDB" id="A0A9X3S761"/>
<keyword evidence="2" id="KW-1185">Reference proteome</keyword>
<comment type="caution">
    <text evidence="1">The sequence shown here is derived from an EMBL/GenBank/DDBJ whole genome shotgun (WGS) entry which is preliminary data.</text>
</comment>
<organism evidence="1 2">
    <name type="scientific">Solirubrobacter phytolaccae</name>
    <dbReference type="NCBI Taxonomy" id="1404360"/>
    <lineage>
        <taxon>Bacteria</taxon>
        <taxon>Bacillati</taxon>
        <taxon>Actinomycetota</taxon>
        <taxon>Thermoleophilia</taxon>
        <taxon>Solirubrobacterales</taxon>
        <taxon>Solirubrobacteraceae</taxon>
        <taxon>Solirubrobacter</taxon>
    </lineage>
</organism>
<accession>A0A9X3S761</accession>